<dbReference type="Proteomes" id="UP001223144">
    <property type="component" value="Unassembled WGS sequence"/>
</dbReference>
<evidence type="ECO:0000313" key="2">
    <source>
        <dbReference type="EMBL" id="MDH2392655.1"/>
    </source>
</evidence>
<comment type="caution">
    <text evidence="2">The sequence shown here is derived from an EMBL/GenBank/DDBJ whole genome shotgun (WGS) entry which is preliminary data.</text>
</comment>
<evidence type="ECO:0000313" key="3">
    <source>
        <dbReference type="Proteomes" id="UP001223144"/>
    </source>
</evidence>
<evidence type="ECO:0000256" key="1">
    <source>
        <dbReference type="SAM" id="MobiDB-lite"/>
    </source>
</evidence>
<reference evidence="2 3" key="1">
    <citation type="submission" date="2023-04" db="EMBL/GenBank/DDBJ databases">
        <title>Streptomyces chengmaiensis sp. nov. isolated from the stem of mangrove plant in Hainan.</title>
        <authorList>
            <person name="Huang X."/>
            <person name="Zhou S."/>
            <person name="Chu X."/>
            <person name="Xie Y."/>
            <person name="Lin Y."/>
        </authorList>
    </citation>
    <scope>NUCLEOTIDE SEQUENCE [LARGE SCALE GENOMIC DNA]</scope>
    <source>
        <strain evidence="2 3">HNM0663</strain>
    </source>
</reference>
<sequence length="69" mass="7063">MSCGRPADGASVNAHRPAPSVQADAAGGAPRRSNPGTRGRVRAVVRLHIEHVDGGGEAFLPPRGGRKEA</sequence>
<keyword evidence="3" id="KW-1185">Reference proteome</keyword>
<name>A0ABT6HVC5_9ACTN</name>
<gene>
    <name evidence="2" type="ORF">QCN29_28530</name>
</gene>
<protein>
    <submittedName>
        <fullName evidence="2">Uncharacterized protein</fullName>
    </submittedName>
</protein>
<accession>A0ABT6HVC5</accession>
<feature type="region of interest" description="Disordered" evidence="1">
    <location>
        <begin position="1"/>
        <end position="41"/>
    </location>
</feature>
<organism evidence="2 3">
    <name type="scientific">Streptomyces chengmaiensis</name>
    <dbReference type="NCBI Taxonomy" id="3040919"/>
    <lineage>
        <taxon>Bacteria</taxon>
        <taxon>Bacillati</taxon>
        <taxon>Actinomycetota</taxon>
        <taxon>Actinomycetes</taxon>
        <taxon>Kitasatosporales</taxon>
        <taxon>Streptomycetaceae</taxon>
        <taxon>Streptomyces</taxon>
    </lineage>
</organism>
<dbReference type="RefSeq" id="WP_279931784.1">
    <property type="nucleotide sequence ID" value="NZ_JARWBG010000046.1"/>
</dbReference>
<proteinExistence type="predicted"/>
<dbReference type="EMBL" id="JARWBG010000046">
    <property type="protein sequence ID" value="MDH2392655.1"/>
    <property type="molecule type" value="Genomic_DNA"/>
</dbReference>